<dbReference type="InterPro" id="IPR000626">
    <property type="entry name" value="Ubiquitin-like_dom"/>
</dbReference>
<dbReference type="InterPro" id="IPR000058">
    <property type="entry name" value="Znf_AN1"/>
</dbReference>
<dbReference type="PROSITE" id="PS50053">
    <property type="entry name" value="UBIQUITIN_2"/>
    <property type="match status" value="1"/>
</dbReference>
<feature type="region of interest" description="Disordered" evidence="5">
    <location>
        <begin position="180"/>
        <end position="214"/>
    </location>
</feature>
<dbReference type="Proteomes" id="UP000594454">
    <property type="component" value="Chromosome 4"/>
</dbReference>
<evidence type="ECO:0000256" key="1">
    <source>
        <dbReference type="ARBA" id="ARBA00022723"/>
    </source>
</evidence>
<keyword evidence="1" id="KW-0479">Metal-binding</keyword>
<gene>
    <name evidence="8" type="ORF">HERILL_LOCUS12000</name>
</gene>
<evidence type="ECO:0000313" key="9">
    <source>
        <dbReference type="Proteomes" id="UP000594454"/>
    </source>
</evidence>
<keyword evidence="3" id="KW-0862">Zinc</keyword>
<evidence type="ECO:0000256" key="4">
    <source>
        <dbReference type="PROSITE-ProRule" id="PRU00449"/>
    </source>
</evidence>
<dbReference type="PROSITE" id="PS51039">
    <property type="entry name" value="ZF_AN1"/>
    <property type="match status" value="1"/>
</dbReference>
<dbReference type="InterPro" id="IPR035896">
    <property type="entry name" value="AN1-like_Znf"/>
</dbReference>
<feature type="domain" description="Ubiquitin-like" evidence="6">
    <location>
        <begin position="6"/>
        <end position="81"/>
    </location>
</feature>
<dbReference type="InParanoid" id="A0A7R8V0N5"/>
<accession>A0A7R8V0N5</accession>
<feature type="domain" description="AN1-type" evidence="7">
    <location>
        <begin position="1072"/>
        <end position="1119"/>
    </location>
</feature>
<evidence type="ECO:0000256" key="5">
    <source>
        <dbReference type="SAM" id="MobiDB-lite"/>
    </source>
</evidence>
<dbReference type="PANTHER" id="PTHR46728">
    <property type="entry name" value="AN1-TYPE ZINC FINGER PROTEIN 4"/>
    <property type="match status" value="1"/>
</dbReference>
<organism evidence="8 9">
    <name type="scientific">Hermetia illucens</name>
    <name type="common">Black soldier fly</name>
    <dbReference type="NCBI Taxonomy" id="343691"/>
    <lineage>
        <taxon>Eukaryota</taxon>
        <taxon>Metazoa</taxon>
        <taxon>Ecdysozoa</taxon>
        <taxon>Arthropoda</taxon>
        <taxon>Hexapoda</taxon>
        <taxon>Insecta</taxon>
        <taxon>Pterygota</taxon>
        <taxon>Neoptera</taxon>
        <taxon>Endopterygota</taxon>
        <taxon>Diptera</taxon>
        <taxon>Brachycera</taxon>
        <taxon>Stratiomyomorpha</taxon>
        <taxon>Stratiomyidae</taxon>
        <taxon>Hermetiinae</taxon>
        <taxon>Hermetia</taxon>
    </lineage>
</organism>
<dbReference type="SMART" id="SM00213">
    <property type="entry name" value="UBQ"/>
    <property type="match status" value="1"/>
</dbReference>
<dbReference type="InterPro" id="IPR029071">
    <property type="entry name" value="Ubiquitin-like_domsf"/>
</dbReference>
<evidence type="ECO:0000313" key="8">
    <source>
        <dbReference type="EMBL" id="CAD7089454.1"/>
    </source>
</evidence>
<keyword evidence="9" id="KW-1185">Reference proteome</keyword>
<name>A0A7R8V0N5_HERIL</name>
<dbReference type="SUPFAM" id="SSF54236">
    <property type="entry name" value="Ubiquitin-like"/>
    <property type="match status" value="1"/>
</dbReference>
<dbReference type="GO" id="GO:0008270">
    <property type="term" value="F:zinc ion binding"/>
    <property type="evidence" value="ECO:0007669"/>
    <property type="project" value="UniProtKB-KW"/>
</dbReference>
<proteinExistence type="predicted"/>
<dbReference type="PANTHER" id="PTHR46728:SF1">
    <property type="entry name" value="AN1-TYPE ZINC FINGER PROTEIN 4"/>
    <property type="match status" value="1"/>
</dbReference>
<dbReference type="OMA" id="IMKCHCE"/>
<keyword evidence="2 4" id="KW-0863">Zinc-finger</keyword>
<dbReference type="InterPro" id="IPR053061">
    <property type="entry name" value="AN1-type_zinc_finger"/>
</dbReference>
<evidence type="ECO:0008006" key="10">
    <source>
        <dbReference type="Google" id="ProtNLM"/>
    </source>
</evidence>
<dbReference type="SUPFAM" id="SSF118310">
    <property type="entry name" value="AN1-like Zinc finger"/>
    <property type="match status" value="1"/>
</dbReference>
<dbReference type="Gene3D" id="3.10.20.90">
    <property type="entry name" value="Phosphatidylinositol 3-kinase Catalytic Subunit, Chain A, domain 1"/>
    <property type="match status" value="1"/>
</dbReference>
<dbReference type="EMBL" id="LR899012">
    <property type="protein sequence ID" value="CAD7089454.1"/>
    <property type="molecule type" value="Genomic_DNA"/>
</dbReference>
<feature type="compositionally biased region" description="Polar residues" evidence="5">
    <location>
        <begin position="143"/>
        <end position="157"/>
    </location>
</feature>
<evidence type="ECO:0000256" key="3">
    <source>
        <dbReference type="ARBA" id="ARBA00022833"/>
    </source>
</evidence>
<sequence length="1138" mass="126839">MWTPQYDIIVETLTGSEFEVTVTDKDTIGYIKSRIQKYEGIPIGQQHLLYNHKELNDATEMKDIPLGNGSRLKLVLDMKGGPVSARRVINLPDCDNWFDISDVLNTTRHDPLTISTPGFKFLLCKDKKSFHRIMKFRSDRKNYGTTKTNETPNSTSDTQDDQWVKDNLQTLEKMHQLRSKLDLKKKLKGNNSKPKKNSNSVSSVPGTMSQQENIDRNREVQLSSIDQQTEVNPHGPVVKPKPAKKIDCSVRETTSAEYQTAIISQLMQSDRIGNLCDNFIEEEKKSCGAVNKFGLNKTINPIAHRLPPPLPQTKSNYEKLFQMHALSPPLLSYNLLGKTSDSNDTHGKLPAHSTNLVKSSAGNLAINRPKRKSTNNCYEEVRSKLRENIRRNRSFKTINTNNSNSDELINRPLTTNNSITSILDHLFASSYNCGGGGEKRSTSKSVQDLVEKFASYQQQNDTGTPPKVVGADLSSKAVGIEHEREMRLPKRANCLNASPVSNGFENKLFIDRQQTIGLNSVDSSGCASDFKLENGGSTTNSALDGSFRLYKMSAEVKSKYELPKLLIREDSPVESFHSSDPQLETLTIRGESPKNVLESYPKLTTTGSAVDSTACDREPKTSNSIIETPWNPRHHSDLSLNNLELNFLNEEFTDLETDRTSTMTTTDNCLQTSGGPFLKIASNLDINNSNWNTTAELDDRQSQPSATSLNFINGDLTSSDDEEDVFNSSCCTLHSDSKSKSIELNEFRMMFGSSPTLLNTNYNPVTHTSRLDAVPIQYRRGYSNLNDACLSSSTSDLELFNGVRKKNSSKSASQELPSSFSRHRTTNGSLDFVRSYENLDRTKILRMKNERHRNAVGSCFPDLKPFWDNTGGNEKRESTAVRNQLSRERLQEESSCDEPYPFSNLTYDDLIRGCMDNSSARSLNKCLPIGYPSDESIFNMNLDRFTDDFNLLSMSDRLSNSSANNSRDASRSSLILSELDIDNNSVAVKKPSTSVIIKPTKIPISATGNSAPMAPQKSSHHTSTVIVKPTKIPISAITVSQSLPTTNTTLSTTTTMTFVSITDSTPAKKSTPGGKLRCAECNKKLGLIMVMKCHCEKVFCPQHRYAEAHNCSYNFKSEGKKILTRENPLVVAQKLPKI</sequence>
<dbReference type="SMART" id="SM00154">
    <property type="entry name" value="ZnF_AN1"/>
    <property type="match status" value="1"/>
</dbReference>
<evidence type="ECO:0000259" key="7">
    <source>
        <dbReference type="PROSITE" id="PS51039"/>
    </source>
</evidence>
<evidence type="ECO:0000259" key="6">
    <source>
        <dbReference type="PROSITE" id="PS50053"/>
    </source>
</evidence>
<feature type="region of interest" description="Disordered" evidence="5">
    <location>
        <begin position="141"/>
        <end position="162"/>
    </location>
</feature>
<protein>
    <recommendedName>
        <fullName evidence="10">AN1-type zinc finger protein 4</fullName>
    </recommendedName>
</protein>
<reference evidence="8 9" key="1">
    <citation type="submission" date="2020-11" db="EMBL/GenBank/DDBJ databases">
        <authorList>
            <person name="Wallbank WR R."/>
            <person name="Pardo Diaz C."/>
            <person name="Kozak K."/>
            <person name="Martin S."/>
            <person name="Jiggins C."/>
            <person name="Moest M."/>
            <person name="Warren A I."/>
            <person name="Generalovic N T."/>
            <person name="Byers J.R.P. K."/>
            <person name="Montejo-Kovacevich G."/>
            <person name="Yen C E."/>
        </authorList>
    </citation>
    <scope>NUCLEOTIDE SEQUENCE [LARGE SCALE GENOMIC DNA]</scope>
</reference>
<evidence type="ECO:0000256" key="2">
    <source>
        <dbReference type="ARBA" id="ARBA00022771"/>
    </source>
</evidence>
<dbReference type="OrthoDB" id="756206at2759"/>
<dbReference type="Gene3D" id="4.10.1110.10">
    <property type="entry name" value="AN1-like Zinc finger"/>
    <property type="match status" value="1"/>
</dbReference>
<dbReference type="AlphaFoldDB" id="A0A7R8V0N5"/>
<dbReference type="Pfam" id="PF00240">
    <property type="entry name" value="ubiquitin"/>
    <property type="match status" value="1"/>
</dbReference>
<dbReference type="Pfam" id="PF01428">
    <property type="entry name" value="zf-AN1"/>
    <property type="match status" value="1"/>
</dbReference>
<feature type="region of interest" description="Disordered" evidence="5">
    <location>
        <begin position="608"/>
        <end position="628"/>
    </location>
</feature>
<feature type="compositionally biased region" description="Basic residues" evidence="5">
    <location>
        <begin position="185"/>
        <end position="196"/>
    </location>
</feature>